<evidence type="ECO:0000313" key="1">
    <source>
        <dbReference type="EMBL" id="JAE15682.1"/>
    </source>
</evidence>
<reference evidence="1" key="2">
    <citation type="journal article" date="2015" name="Data Brief">
        <title>Shoot transcriptome of the giant reed, Arundo donax.</title>
        <authorList>
            <person name="Barrero R.A."/>
            <person name="Guerrero F.D."/>
            <person name="Moolhuijzen P."/>
            <person name="Goolsby J.A."/>
            <person name="Tidwell J."/>
            <person name="Bellgard S.E."/>
            <person name="Bellgard M.I."/>
        </authorList>
    </citation>
    <scope>NUCLEOTIDE SEQUENCE</scope>
    <source>
        <tissue evidence="1">Shoot tissue taken approximately 20 cm above the soil surface</tissue>
    </source>
</reference>
<dbReference type="EMBL" id="GBRH01182214">
    <property type="protein sequence ID" value="JAE15682.1"/>
    <property type="molecule type" value="Transcribed_RNA"/>
</dbReference>
<protein>
    <submittedName>
        <fullName evidence="1">Uncharacterized protein</fullName>
    </submittedName>
</protein>
<proteinExistence type="predicted"/>
<name>A0A0A9FTV7_ARUDO</name>
<reference evidence="1" key="1">
    <citation type="submission" date="2014-09" db="EMBL/GenBank/DDBJ databases">
        <authorList>
            <person name="Magalhaes I.L.F."/>
            <person name="Oliveira U."/>
            <person name="Santos F.R."/>
            <person name="Vidigal T.H.D.A."/>
            <person name="Brescovit A.D."/>
            <person name="Santos A.J."/>
        </authorList>
    </citation>
    <scope>NUCLEOTIDE SEQUENCE</scope>
    <source>
        <tissue evidence="1">Shoot tissue taken approximately 20 cm above the soil surface</tissue>
    </source>
</reference>
<organism evidence="1">
    <name type="scientific">Arundo donax</name>
    <name type="common">Giant reed</name>
    <name type="synonym">Donax arundinaceus</name>
    <dbReference type="NCBI Taxonomy" id="35708"/>
    <lineage>
        <taxon>Eukaryota</taxon>
        <taxon>Viridiplantae</taxon>
        <taxon>Streptophyta</taxon>
        <taxon>Embryophyta</taxon>
        <taxon>Tracheophyta</taxon>
        <taxon>Spermatophyta</taxon>
        <taxon>Magnoliopsida</taxon>
        <taxon>Liliopsida</taxon>
        <taxon>Poales</taxon>
        <taxon>Poaceae</taxon>
        <taxon>PACMAD clade</taxon>
        <taxon>Arundinoideae</taxon>
        <taxon>Arundineae</taxon>
        <taxon>Arundo</taxon>
    </lineage>
</organism>
<dbReference type="AlphaFoldDB" id="A0A0A9FTV7"/>
<accession>A0A0A9FTV7</accession>
<sequence length="56" mass="5992">MSIFAFLSSTVAPGFITSTAPKKKVCCTVMSHLWALLGLGEENRDTDKSCSVANNI</sequence>